<evidence type="ECO:0000313" key="2">
    <source>
        <dbReference type="Proteomes" id="UP000593892"/>
    </source>
</evidence>
<dbReference type="RefSeq" id="WP_194449558.1">
    <property type="nucleotide sequence ID" value="NZ_CP063849.1"/>
</dbReference>
<proteinExistence type="predicted"/>
<protein>
    <submittedName>
        <fullName evidence="1">PIG-L family deacetylase</fullName>
    </submittedName>
</protein>
<sequence length="230" mass="25541">MPKTLLAMGAHYDDCVFGVPGTMLQAIQQGWRVVIAALIGDYTNWAPVKGREKALVDGSKELAHHYGAEMRFLDFSSHMFDVTTPAKQKVAELVADVKPDMAIILWHSDTHDDHRVASPLCEIAVKNANQILGRTDAVAPRQIYYYDNGPRHTRGFEPDTFVDVTAEWAAASEWLAKLMALMRNQAYDPAQRDSAVDLKTAIAAYRGATCGVRYAEALKAYDQRPVKLFG</sequence>
<dbReference type="Pfam" id="PF02585">
    <property type="entry name" value="PIG-L"/>
    <property type="match status" value="1"/>
</dbReference>
<dbReference type="KEGG" id="pfer:IRI77_35015"/>
<dbReference type="AlphaFoldDB" id="A0A7S7SKY2"/>
<gene>
    <name evidence="1" type="ORF">IRI77_35015</name>
</gene>
<dbReference type="SUPFAM" id="SSF102588">
    <property type="entry name" value="LmbE-like"/>
    <property type="match status" value="1"/>
</dbReference>
<organism evidence="1 2">
    <name type="scientific">Paludibaculum fermentans</name>
    <dbReference type="NCBI Taxonomy" id="1473598"/>
    <lineage>
        <taxon>Bacteria</taxon>
        <taxon>Pseudomonadati</taxon>
        <taxon>Acidobacteriota</taxon>
        <taxon>Terriglobia</taxon>
        <taxon>Bryobacterales</taxon>
        <taxon>Bryobacteraceae</taxon>
        <taxon>Paludibaculum</taxon>
    </lineage>
</organism>
<dbReference type="InterPro" id="IPR024078">
    <property type="entry name" value="LmbE-like_dom_sf"/>
</dbReference>
<keyword evidence="2" id="KW-1185">Reference proteome</keyword>
<evidence type="ECO:0000313" key="1">
    <source>
        <dbReference type="EMBL" id="QOY87891.1"/>
    </source>
</evidence>
<name>A0A7S7SKY2_PALFE</name>
<dbReference type="EMBL" id="CP063849">
    <property type="protein sequence ID" value="QOY87891.1"/>
    <property type="molecule type" value="Genomic_DNA"/>
</dbReference>
<dbReference type="Proteomes" id="UP000593892">
    <property type="component" value="Chromosome"/>
</dbReference>
<dbReference type="Gene3D" id="3.40.50.10320">
    <property type="entry name" value="LmbE-like"/>
    <property type="match status" value="1"/>
</dbReference>
<accession>A0A7S7SKY2</accession>
<reference evidence="1 2" key="1">
    <citation type="submission" date="2020-10" db="EMBL/GenBank/DDBJ databases">
        <title>Complete genome sequence of Paludibaculum fermentans P105T, a facultatively anaerobic acidobacterium capable of dissimilatory Fe(III) reduction.</title>
        <authorList>
            <person name="Dedysh S.N."/>
            <person name="Beletsky A.V."/>
            <person name="Kulichevskaya I.S."/>
            <person name="Mardanov A.V."/>
            <person name="Ravin N.V."/>
        </authorList>
    </citation>
    <scope>NUCLEOTIDE SEQUENCE [LARGE SCALE GENOMIC DNA]</scope>
    <source>
        <strain evidence="1 2">P105</strain>
    </source>
</reference>
<dbReference type="InterPro" id="IPR003737">
    <property type="entry name" value="GlcNAc_PI_deacetylase-related"/>
</dbReference>